<evidence type="ECO:0000256" key="1">
    <source>
        <dbReference type="SAM" id="MobiDB-lite"/>
    </source>
</evidence>
<dbReference type="InParanoid" id="A0A1J7JBZ8"/>
<accession>A0A1J7JBZ8</accession>
<feature type="compositionally biased region" description="Pro residues" evidence="1">
    <location>
        <begin position="21"/>
        <end position="33"/>
    </location>
</feature>
<evidence type="ECO:0000313" key="2">
    <source>
        <dbReference type="EMBL" id="OIW25106.1"/>
    </source>
</evidence>
<dbReference type="AlphaFoldDB" id="A0A1J7JBZ8"/>
<dbReference type="EMBL" id="KV875102">
    <property type="protein sequence ID" value="OIW25106.1"/>
    <property type="molecule type" value="Genomic_DNA"/>
</dbReference>
<keyword evidence="3" id="KW-1185">Reference proteome</keyword>
<feature type="region of interest" description="Disordered" evidence="1">
    <location>
        <begin position="1"/>
        <end position="38"/>
    </location>
</feature>
<feature type="compositionally biased region" description="Basic residues" evidence="1">
    <location>
        <begin position="1"/>
        <end position="14"/>
    </location>
</feature>
<organism evidence="2 3">
    <name type="scientific">Coniochaeta ligniaria NRRL 30616</name>
    <dbReference type="NCBI Taxonomy" id="1408157"/>
    <lineage>
        <taxon>Eukaryota</taxon>
        <taxon>Fungi</taxon>
        <taxon>Dikarya</taxon>
        <taxon>Ascomycota</taxon>
        <taxon>Pezizomycotina</taxon>
        <taxon>Sordariomycetes</taxon>
        <taxon>Sordariomycetidae</taxon>
        <taxon>Coniochaetales</taxon>
        <taxon>Coniochaetaceae</taxon>
        <taxon>Coniochaeta</taxon>
    </lineage>
</organism>
<evidence type="ECO:0000313" key="3">
    <source>
        <dbReference type="Proteomes" id="UP000182658"/>
    </source>
</evidence>
<sequence length="434" mass="47765">MSSKPTLRKYAHRLRWTDAPAPVPDPANRPSIPPQQTIGPVGTCVGRLSRVHKAYGLCRILHDQERGYSGVPGNKASQGTVRRGDSLQACTSPNRDTYSVKLRDSLQAPLAHMITPTQLQKFKENASTIDSFTKSDWEVVTVRSSSETEKAVGIAFKDIKLKASEKPTFFIGTVGTYRTGRTTSSPWSQFVQAAKEFIEEEISRPGSGGQAKPRSLVKTIDLKTDSELNRKVQEQILMGLPDSATLAKRKKGATAAATKLAPGTRLGYTDAQKKAIFENTHGLLVLSRCSIQNRGSSKSCFANEFKFPKTKRGTRSHVEEWAEKDGWARQDLAQHQAALFFCGINPTIIFFTYNRLVRDLCTQHSSPAALKYLNSDSDSNSAVSCLSSDDFDLPDRCVPSPPDVEPGLIAGFLICQNGYTLEDIPRILADRQEA</sequence>
<proteinExistence type="predicted"/>
<reference evidence="2 3" key="1">
    <citation type="submission" date="2016-10" db="EMBL/GenBank/DDBJ databases">
        <title>Draft genome sequence of Coniochaeta ligniaria NRRL30616, a lignocellulolytic fungus for bioabatement of inhibitors in plant biomass hydrolysates.</title>
        <authorList>
            <consortium name="DOE Joint Genome Institute"/>
            <person name="Jimenez D.J."/>
            <person name="Hector R.E."/>
            <person name="Riley R."/>
            <person name="Sun H."/>
            <person name="Grigoriev I.V."/>
            <person name="Van Elsas J.D."/>
            <person name="Nichols N.N."/>
        </authorList>
    </citation>
    <scope>NUCLEOTIDE SEQUENCE [LARGE SCALE GENOMIC DNA]</scope>
    <source>
        <strain evidence="2 3">NRRL 30616</strain>
    </source>
</reference>
<protein>
    <submittedName>
        <fullName evidence="2">Uncharacterized protein</fullName>
    </submittedName>
</protein>
<name>A0A1J7JBZ8_9PEZI</name>
<dbReference type="Proteomes" id="UP000182658">
    <property type="component" value="Unassembled WGS sequence"/>
</dbReference>
<gene>
    <name evidence="2" type="ORF">CONLIGDRAFT_648167</name>
</gene>